<evidence type="ECO:0000256" key="3">
    <source>
        <dbReference type="SAM" id="Phobius"/>
    </source>
</evidence>
<dbReference type="Gene3D" id="2.40.30.170">
    <property type="match status" value="1"/>
</dbReference>
<keyword evidence="3" id="KW-0812">Transmembrane</keyword>
<dbReference type="InterPro" id="IPR058625">
    <property type="entry name" value="MdtA-like_BSH"/>
</dbReference>
<dbReference type="Gene3D" id="1.10.287.470">
    <property type="entry name" value="Helix hairpin bin"/>
    <property type="match status" value="1"/>
</dbReference>
<dbReference type="InterPro" id="IPR058624">
    <property type="entry name" value="MdtA-like_HH"/>
</dbReference>
<keyword evidence="8" id="KW-1185">Reference proteome</keyword>
<comment type="caution">
    <text evidence="7">The sequence shown here is derived from an EMBL/GenBank/DDBJ whole genome shotgun (WGS) entry which is preliminary data.</text>
</comment>
<evidence type="ECO:0000256" key="1">
    <source>
        <dbReference type="ARBA" id="ARBA00009477"/>
    </source>
</evidence>
<gene>
    <name evidence="7" type="ORF">N0A02_24820</name>
</gene>
<feature type="transmembrane region" description="Helical" evidence="3">
    <location>
        <begin position="34"/>
        <end position="52"/>
    </location>
</feature>
<dbReference type="InterPro" id="IPR058792">
    <property type="entry name" value="Beta-barrel_RND_2"/>
</dbReference>
<reference evidence="7 8" key="1">
    <citation type="journal article" date="2024" name="Chem. Sci.">
        <title>Discovery of a lagriamide polyketide by integrated genome mining, isotopic labeling, and untargeted metabolomics.</title>
        <authorList>
            <person name="Fergusson C.H."/>
            <person name="Saulog J."/>
            <person name="Paulo B.S."/>
            <person name="Wilson D.M."/>
            <person name="Liu D.Y."/>
            <person name="Morehouse N.J."/>
            <person name="Waterworth S."/>
            <person name="Barkei J."/>
            <person name="Gray C.A."/>
            <person name="Kwan J.C."/>
            <person name="Eustaquio A.S."/>
            <person name="Linington R.G."/>
        </authorList>
    </citation>
    <scope>NUCLEOTIDE SEQUENCE [LARGE SCALE GENOMIC DNA]</scope>
    <source>
        <strain evidence="7 8">RL17-338-BIF-B</strain>
    </source>
</reference>
<dbReference type="PANTHER" id="PTHR30469:SF37">
    <property type="entry name" value="RAGD PROTEIN"/>
    <property type="match status" value="1"/>
</dbReference>
<accession>A0ABV1LTM9</accession>
<dbReference type="NCBIfam" id="TIGR01730">
    <property type="entry name" value="RND_mfp"/>
    <property type="match status" value="1"/>
</dbReference>
<protein>
    <submittedName>
        <fullName evidence="7">Efflux RND transporter periplasmic adaptor subunit</fullName>
    </submittedName>
</protein>
<keyword evidence="3" id="KW-0472">Membrane</keyword>
<proteinExistence type="inferred from homology"/>
<dbReference type="Proteomes" id="UP001469089">
    <property type="component" value="Unassembled WGS sequence"/>
</dbReference>
<dbReference type="Gene3D" id="2.40.50.100">
    <property type="match status" value="1"/>
</dbReference>
<feature type="domain" description="CusB-like beta-barrel" evidence="6">
    <location>
        <begin position="256"/>
        <end position="326"/>
    </location>
</feature>
<dbReference type="SUPFAM" id="SSF111369">
    <property type="entry name" value="HlyD-like secretion proteins"/>
    <property type="match status" value="1"/>
</dbReference>
<sequence>MNDKHHESLAIHADDPDRGMDLPSRATVRRRARYAAYGVALILAAGSIRTILANVSNDHALSSSVEQNARQYVNIVTPTPADAATAAEANVTLPGTLRGYSESPVYARATGYVRRWYVDIGTHVQQGQLLAELDTPEVDQEQSQASAQRQQAESTLALAKVSLARALQLRQRDAVSQQELDDRQGAYNQDVANMSAAEANLRRLNQLESFKRIVAPFSGVITQRNIDTGDLIDAGSGTSARALFAVAQSDPLRVFVQVPQSYSNTVAAGQHVAIRQTELPDKVFDGVISDVSGAIDVGTRSLQVEVRLPNPDGMLIPGAYVQVSFPGAVQGKLILPGNTLLFRAQGPQVAVVGADNRVKLQSVVIARDFGLTLEIASGVGPTDRIVLNPADSIADGDPVTIAPATGAGAAGNHGKSDGKSDGSSGQGGKPAAGAAA</sequence>
<feature type="domain" description="Multidrug resistance protein MdtA-like barrel-sandwich hybrid" evidence="5">
    <location>
        <begin position="105"/>
        <end position="239"/>
    </location>
</feature>
<dbReference type="Pfam" id="PF25876">
    <property type="entry name" value="HH_MFP_RND"/>
    <property type="match status" value="1"/>
</dbReference>
<evidence type="ECO:0000256" key="2">
    <source>
        <dbReference type="SAM" id="MobiDB-lite"/>
    </source>
</evidence>
<dbReference type="Pfam" id="PF25954">
    <property type="entry name" value="Beta-barrel_RND_2"/>
    <property type="match status" value="1"/>
</dbReference>
<dbReference type="PANTHER" id="PTHR30469">
    <property type="entry name" value="MULTIDRUG RESISTANCE PROTEIN MDTA"/>
    <property type="match status" value="1"/>
</dbReference>
<dbReference type="Gene3D" id="2.40.420.20">
    <property type="match status" value="1"/>
</dbReference>
<evidence type="ECO:0000259" key="6">
    <source>
        <dbReference type="Pfam" id="PF25954"/>
    </source>
</evidence>
<name>A0ABV1LTM9_9BURK</name>
<dbReference type="Pfam" id="PF25917">
    <property type="entry name" value="BSH_RND"/>
    <property type="match status" value="1"/>
</dbReference>
<dbReference type="InterPro" id="IPR006143">
    <property type="entry name" value="RND_pump_MFP"/>
</dbReference>
<evidence type="ECO:0000259" key="4">
    <source>
        <dbReference type="Pfam" id="PF25876"/>
    </source>
</evidence>
<dbReference type="RefSeq" id="WP_349544467.1">
    <property type="nucleotide sequence ID" value="NZ_JAOALG010000002.1"/>
</dbReference>
<comment type="similarity">
    <text evidence="1">Belongs to the membrane fusion protein (MFP) (TC 8.A.1) family.</text>
</comment>
<evidence type="ECO:0000313" key="8">
    <source>
        <dbReference type="Proteomes" id="UP001469089"/>
    </source>
</evidence>
<feature type="domain" description="Multidrug resistance protein MdtA-like alpha-helical hairpin" evidence="4">
    <location>
        <begin position="143"/>
        <end position="201"/>
    </location>
</feature>
<feature type="region of interest" description="Disordered" evidence="2">
    <location>
        <begin position="398"/>
        <end position="436"/>
    </location>
</feature>
<evidence type="ECO:0000313" key="7">
    <source>
        <dbReference type="EMBL" id="MEQ5842680.1"/>
    </source>
</evidence>
<organism evidence="7 8">
    <name type="scientific">Paraburkholderia acidicola</name>
    <dbReference type="NCBI Taxonomy" id="1912599"/>
    <lineage>
        <taxon>Bacteria</taxon>
        <taxon>Pseudomonadati</taxon>
        <taxon>Pseudomonadota</taxon>
        <taxon>Betaproteobacteria</taxon>
        <taxon>Burkholderiales</taxon>
        <taxon>Burkholderiaceae</taxon>
        <taxon>Paraburkholderia</taxon>
    </lineage>
</organism>
<dbReference type="EMBL" id="JAOALG010000002">
    <property type="protein sequence ID" value="MEQ5842680.1"/>
    <property type="molecule type" value="Genomic_DNA"/>
</dbReference>
<evidence type="ECO:0000259" key="5">
    <source>
        <dbReference type="Pfam" id="PF25917"/>
    </source>
</evidence>
<keyword evidence="3" id="KW-1133">Transmembrane helix</keyword>